<organism evidence="1 2">
    <name type="scientific">Candidatus Nitrosocosmicus arcticus</name>
    <dbReference type="NCBI Taxonomy" id="2035267"/>
    <lineage>
        <taxon>Archaea</taxon>
        <taxon>Nitrososphaerota</taxon>
        <taxon>Nitrososphaeria</taxon>
        <taxon>Nitrososphaerales</taxon>
        <taxon>Nitrososphaeraceae</taxon>
        <taxon>Candidatus Nitrosocosmicus</taxon>
    </lineage>
</organism>
<keyword evidence="2" id="KW-1185">Reference proteome</keyword>
<sequence>MNTFVLEKHIQLFWYRLLRKCDIDVLGYENYDKIVGMYNQFKIQNLKTLDRSIRSSETCKKPITIVFWDIRGFSKFTKMFYSLDSEYPVRILRRILQDCKVHNCT</sequence>
<name>A0A557SUH2_9ARCH</name>
<dbReference type="EMBL" id="VOAH01000009">
    <property type="protein sequence ID" value="TVP40250.1"/>
    <property type="molecule type" value="Genomic_DNA"/>
</dbReference>
<proteinExistence type="predicted"/>
<dbReference type="OrthoDB" id="12221at2157"/>
<gene>
    <name evidence="1" type="ORF">NARC_90156</name>
</gene>
<accession>A0A557SUH2</accession>
<evidence type="ECO:0000313" key="2">
    <source>
        <dbReference type="Proteomes" id="UP000315289"/>
    </source>
</evidence>
<dbReference type="AlphaFoldDB" id="A0A557SUH2"/>
<dbReference type="RefSeq" id="WP_144732081.1">
    <property type="nucleotide sequence ID" value="NZ_ML675585.1"/>
</dbReference>
<reference evidence="1 2" key="1">
    <citation type="journal article" date="2019" name="Front. Microbiol.">
        <title>Ammonia Oxidation by the Arctic Terrestrial Thaumarchaeote Candidatus Nitrosocosmicus arcticus Is Stimulated by Increasing Temperatures.</title>
        <authorList>
            <person name="Alves R.J.E."/>
            <person name="Kerou M."/>
            <person name="Zappe A."/>
            <person name="Bittner R."/>
            <person name="Abby S.S."/>
            <person name="Schmidt H.A."/>
            <person name="Pfeifer K."/>
            <person name="Schleper C."/>
        </authorList>
    </citation>
    <scope>NUCLEOTIDE SEQUENCE [LARGE SCALE GENOMIC DNA]</scope>
    <source>
        <strain evidence="1 2">Kfb</strain>
    </source>
</reference>
<protein>
    <submittedName>
        <fullName evidence="1">Uncharacterized protein</fullName>
    </submittedName>
</protein>
<comment type="caution">
    <text evidence="1">The sequence shown here is derived from an EMBL/GenBank/DDBJ whole genome shotgun (WGS) entry which is preliminary data.</text>
</comment>
<dbReference type="Proteomes" id="UP000315289">
    <property type="component" value="Unassembled WGS sequence"/>
</dbReference>
<evidence type="ECO:0000313" key="1">
    <source>
        <dbReference type="EMBL" id="TVP40250.1"/>
    </source>
</evidence>